<dbReference type="NCBIfam" id="TIGR00247">
    <property type="entry name" value="endolytic transglycosylase MltG"/>
    <property type="match status" value="1"/>
</dbReference>
<dbReference type="CDD" id="cd08010">
    <property type="entry name" value="MltG_like"/>
    <property type="match status" value="1"/>
</dbReference>
<dbReference type="Proteomes" id="UP000226429">
    <property type="component" value="Unassembled WGS sequence"/>
</dbReference>
<organism evidence="8 9">
    <name type="scientific">Candidatus Aquirickettsiella gammari</name>
    <dbReference type="NCBI Taxonomy" id="2016198"/>
    <lineage>
        <taxon>Bacteria</taxon>
        <taxon>Pseudomonadati</taxon>
        <taxon>Pseudomonadota</taxon>
        <taxon>Gammaproteobacteria</taxon>
        <taxon>Legionellales</taxon>
        <taxon>Coxiellaceae</taxon>
        <taxon>Candidatus Aquirickettsiella</taxon>
    </lineage>
</organism>
<name>A0A370CJ01_9COXI</name>
<dbReference type="HAMAP" id="MF_02065">
    <property type="entry name" value="MltG"/>
    <property type="match status" value="1"/>
</dbReference>
<keyword evidence="1 7" id="KW-1003">Cell membrane</keyword>
<keyword evidence="2 7" id="KW-0812">Transmembrane</keyword>
<dbReference type="Gene3D" id="3.30.160.60">
    <property type="entry name" value="Classic Zinc Finger"/>
    <property type="match status" value="1"/>
</dbReference>
<comment type="similarity">
    <text evidence="7">Belongs to the transglycosylase MltG family.</text>
</comment>
<dbReference type="AlphaFoldDB" id="A0A370CJ01"/>
<dbReference type="PANTHER" id="PTHR30518">
    <property type="entry name" value="ENDOLYTIC MUREIN TRANSGLYCOSYLASE"/>
    <property type="match status" value="1"/>
</dbReference>
<evidence type="ECO:0000256" key="3">
    <source>
        <dbReference type="ARBA" id="ARBA00022989"/>
    </source>
</evidence>
<reference evidence="8 9" key="1">
    <citation type="journal article" date="2017" name="Int. J. Syst. Evol. Microbiol.">
        <title>Aquarickettsiella crustaci n. gen. n. sp. (Gammaproteobacteria: Legionellales: Coxiellaceae); a bacterial pathogen of the freshwater crustacean: Gammarus fossarum (Malacostraca: Amphipoda).</title>
        <authorList>
            <person name="Bojko J."/>
            <person name="Dunn A.M."/>
            <person name="Stebbing P.D."/>
            <person name="Van Aerle R."/>
            <person name="Bacela-Spychalska K."/>
            <person name="Bean T.P."/>
            <person name="Stentiford G.D."/>
        </authorList>
    </citation>
    <scope>NUCLEOTIDE SEQUENCE [LARGE SCALE GENOMIC DNA]</scope>
    <source>
        <strain evidence="8">RA15029</strain>
    </source>
</reference>
<dbReference type="PANTHER" id="PTHR30518:SF2">
    <property type="entry name" value="ENDOLYTIC MUREIN TRANSGLYCOSYLASE"/>
    <property type="match status" value="1"/>
</dbReference>
<dbReference type="Pfam" id="PF02618">
    <property type="entry name" value="YceG"/>
    <property type="match status" value="1"/>
</dbReference>
<comment type="catalytic activity">
    <reaction evidence="7">
        <text>a peptidoglycan chain = a peptidoglycan chain with N-acetyl-1,6-anhydromuramyl-[peptide] at the reducing end + a peptidoglycan chain with N-acetylglucosamine at the non-reducing end.</text>
        <dbReference type="EC" id="4.2.2.29"/>
    </reaction>
</comment>
<keyword evidence="7" id="KW-0997">Cell inner membrane</keyword>
<sequence>MPKRLTFLACVILALVVPLTYFVKHYYQFLQTPFSSTQTIYIVFEPGSSAHRLLEDLQSQGYIDHPRFFLLLAYFKGATSKLKPGEYLFDPGTRPGQMFDQMLAGHAIYHRFTLVEGWTFQQLITALNALPYVKHQLSHVSAAQILANLGLPAQNPEGLFYPATYYFSLVTTDSDLLKWSYRLLEKKLHQAWKTRAVGSPYKKPYQALIVASLVEKETAIAKERPMIAGVIVRRLQAGIPLQIDASIIYGLGSAYSGKLTVENLRKDTPYNTYTRRGLPPTPIASPSLASITAALHPDQSQNLYFVAKGDGSHQFSQNLSEHNLAVQIYQLDQRYPYLKKKSGRLNCQNLWFVSQSMRTFFCQLNN</sequence>
<evidence type="ECO:0000313" key="9">
    <source>
        <dbReference type="Proteomes" id="UP000226429"/>
    </source>
</evidence>
<accession>A0A370CJ01</accession>
<keyword evidence="9" id="KW-1185">Reference proteome</keyword>
<keyword evidence="5 7" id="KW-0456">Lyase</keyword>
<comment type="function">
    <text evidence="7">Functions as a peptidoglycan terminase that cleaves nascent peptidoglycan strands endolytically to terminate their elongation.</text>
</comment>
<proteinExistence type="inferred from homology"/>
<reference evidence="8 9" key="2">
    <citation type="journal article" date="2018" name="J. Invertebr. Pathol.">
        <title>'Candidatus Aquirickettsiella gammari' (Gammaproteobacteria: Legionellales: Coxiellaceae): A bacterial pathogen of the freshwater crustacean Gammarus fossarum (Malacostraca: Amphipoda).</title>
        <authorList>
            <person name="Bojko J."/>
            <person name="Dunn A.M."/>
            <person name="Stebbing P.D."/>
            <person name="van Aerle R."/>
            <person name="Bacela-Spychalska K."/>
            <person name="Bean T.P."/>
            <person name="Urrutia A."/>
            <person name="Stentiford G.D."/>
        </authorList>
    </citation>
    <scope>NUCLEOTIDE SEQUENCE [LARGE SCALE GENOMIC DNA]</scope>
    <source>
        <strain evidence="8">RA15029</strain>
    </source>
</reference>
<dbReference type="GO" id="GO:0008932">
    <property type="term" value="F:lytic endotransglycosylase activity"/>
    <property type="evidence" value="ECO:0007669"/>
    <property type="project" value="UniProtKB-UniRule"/>
</dbReference>
<evidence type="ECO:0000256" key="2">
    <source>
        <dbReference type="ARBA" id="ARBA00022692"/>
    </source>
</evidence>
<dbReference type="GO" id="GO:0071555">
    <property type="term" value="P:cell wall organization"/>
    <property type="evidence" value="ECO:0007669"/>
    <property type="project" value="UniProtKB-KW"/>
</dbReference>
<keyword evidence="4 7" id="KW-0472">Membrane</keyword>
<evidence type="ECO:0000313" key="8">
    <source>
        <dbReference type="EMBL" id="RDH40839.1"/>
    </source>
</evidence>
<dbReference type="GO" id="GO:0009252">
    <property type="term" value="P:peptidoglycan biosynthetic process"/>
    <property type="evidence" value="ECO:0007669"/>
    <property type="project" value="UniProtKB-UniRule"/>
</dbReference>
<dbReference type="EC" id="4.2.2.29" evidence="7"/>
<evidence type="ECO:0000256" key="1">
    <source>
        <dbReference type="ARBA" id="ARBA00022475"/>
    </source>
</evidence>
<dbReference type="EMBL" id="NMOS02000003">
    <property type="protein sequence ID" value="RDH40839.1"/>
    <property type="molecule type" value="Genomic_DNA"/>
</dbReference>
<evidence type="ECO:0000256" key="7">
    <source>
        <dbReference type="HAMAP-Rule" id="MF_02065"/>
    </source>
</evidence>
<comment type="caution">
    <text evidence="8">The sequence shown here is derived from an EMBL/GenBank/DDBJ whole genome shotgun (WGS) entry which is preliminary data.</text>
</comment>
<evidence type="ECO:0000256" key="4">
    <source>
        <dbReference type="ARBA" id="ARBA00023136"/>
    </source>
</evidence>
<feature type="site" description="Important for catalytic activity" evidence="7">
    <location>
        <position position="217"/>
    </location>
</feature>
<gene>
    <name evidence="7 8" type="primary">mltG</name>
    <name evidence="8" type="ORF">CFE62_001530</name>
</gene>
<dbReference type="Gene3D" id="3.30.1490.480">
    <property type="entry name" value="Endolytic murein transglycosylase"/>
    <property type="match status" value="1"/>
</dbReference>
<dbReference type="InterPro" id="IPR003770">
    <property type="entry name" value="MLTG-like"/>
</dbReference>
<keyword evidence="3 7" id="KW-1133">Transmembrane helix</keyword>
<evidence type="ECO:0000256" key="6">
    <source>
        <dbReference type="ARBA" id="ARBA00023316"/>
    </source>
</evidence>
<evidence type="ECO:0000256" key="5">
    <source>
        <dbReference type="ARBA" id="ARBA00023239"/>
    </source>
</evidence>
<protein>
    <recommendedName>
        <fullName evidence="7">Endolytic murein transglycosylase</fullName>
        <ecNumber evidence="7">4.2.2.29</ecNumber>
    </recommendedName>
    <alternativeName>
        <fullName evidence="7">Peptidoglycan lytic transglycosylase</fullName>
    </alternativeName>
    <alternativeName>
        <fullName evidence="7">Peptidoglycan polymerization terminase</fullName>
    </alternativeName>
</protein>
<dbReference type="GO" id="GO:0005886">
    <property type="term" value="C:plasma membrane"/>
    <property type="evidence" value="ECO:0007669"/>
    <property type="project" value="UniProtKB-UniRule"/>
</dbReference>
<keyword evidence="6 7" id="KW-0961">Cell wall biogenesis/degradation</keyword>